<dbReference type="EMBL" id="JAACNH010000002">
    <property type="protein sequence ID" value="KAG8451227.1"/>
    <property type="molecule type" value="Genomic_DNA"/>
</dbReference>
<name>A0A8T2K786_9PIPI</name>
<organism evidence="5 6">
    <name type="scientific">Hymenochirus boettgeri</name>
    <name type="common">Congo dwarf clawed frog</name>
    <dbReference type="NCBI Taxonomy" id="247094"/>
    <lineage>
        <taxon>Eukaryota</taxon>
        <taxon>Metazoa</taxon>
        <taxon>Chordata</taxon>
        <taxon>Craniata</taxon>
        <taxon>Vertebrata</taxon>
        <taxon>Euteleostomi</taxon>
        <taxon>Amphibia</taxon>
        <taxon>Batrachia</taxon>
        <taxon>Anura</taxon>
        <taxon>Pipoidea</taxon>
        <taxon>Pipidae</taxon>
        <taxon>Pipinae</taxon>
        <taxon>Hymenochirus</taxon>
    </lineage>
</organism>
<dbReference type="Gene3D" id="1.20.930.10">
    <property type="entry name" value="Conserved domain common to transcription factors TFIIS, elongin A, CRSP70"/>
    <property type="match status" value="1"/>
</dbReference>
<dbReference type="AlphaFoldDB" id="A0A8T2K786"/>
<dbReference type="SMART" id="SM00509">
    <property type="entry name" value="TFS2N"/>
    <property type="match status" value="1"/>
</dbReference>
<dbReference type="PANTHER" id="PTHR47210">
    <property type="entry name" value="MEDIATOR OF RNA POLYMERASE II TRANSCRIPTION SUBUNIT 26C-RELATED"/>
    <property type="match status" value="1"/>
</dbReference>
<comment type="caution">
    <text evidence="5">The sequence shown here is derived from an EMBL/GenBank/DDBJ whole genome shotgun (WGS) entry which is preliminary data.</text>
</comment>
<accession>A0A8T2K786</accession>
<dbReference type="InterPro" id="IPR035441">
    <property type="entry name" value="TFIIS/LEDGF_dom_sf"/>
</dbReference>
<evidence type="ECO:0000256" key="3">
    <source>
        <dbReference type="PROSITE-ProRule" id="PRU00649"/>
    </source>
</evidence>
<evidence type="ECO:0000259" key="4">
    <source>
        <dbReference type="PROSITE" id="PS51319"/>
    </source>
</evidence>
<dbReference type="PANTHER" id="PTHR47210:SF1">
    <property type="entry name" value="MEDIATOR OF RNA POLYMERASE II TRANSCRIPTION SUBUNIT 26C-RELATED"/>
    <property type="match status" value="1"/>
</dbReference>
<keyword evidence="6" id="KW-1185">Reference proteome</keyword>
<feature type="domain" description="TFIIS N-terminal" evidence="4">
    <location>
        <begin position="5"/>
        <end position="82"/>
    </location>
</feature>
<evidence type="ECO:0000313" key="6">
    <source>
        <dbReference type="Proteomes" id="UP000812440"/>
    </source>
</evidence>
<dbReference type="Proteomes" id="UP000812440">
    <property type="component" value="Chromosome 2"/>
</dbReference>
<evidence type="ECO:0000313" key="5">
    <source>
        <dbReference type="EMBL" id="KAG8451227.1"/>
    </source>
</evidence>
<protein>
    <recommendedName>
        <fullName evidence="4">TFIIS N-terminal domain-containing protein</fullName>
    </recommendedName>
</protein>
<dbReference type="GO" id="GO:0005634">
    <property type="term" value="C:nucleus"/>
    <property type="evidence" value="ECO:0007669"/>
    <property type="project" value="UniProtKB-SubCell"/>
</dbReference>
<dbReference type="SUPFAM" id="SSF47676">
    <property type="entry name" value="Conserved domain common to transcription factors TFIIS, elongin A, CRSP70"/>
    <property type="match status" value="1"/>
</dbReference>
<sequence length="84" mass="9874">MGLEEELLKIGRRLERRFSEGNTDHILKLLKILQNFEMTVHLLRSTKIGMIVNKIKKSTEEREVGELAKTIIKAWKRILDIFVI</sequence>
<dbReference type="CDD" id="cd00183">
    <property type="entry name" value="TFIIS_I"/>
    <property type="match status" value="1"/>
</dbReference>
<evidence type="ECO:0000256" key="1">
    <source>
        <dbReference type="ARBA" id="ARBA00004123"/>
    </source>
</evidence>
<keyword evidence="2 3" id="KW-0539">Nucleus</keyword>
<dbReference type="InterPro" id="IPR017923">
    <property type="entry name" value="TFIIS_N"/>
</dbReference>
<dbReference type="InterPro" id="IPR003617">
    <property type="entry name" value="TFIIS/CRSP70_N_sub"/>
</dbReference>
<gene>
    <name evidence="5" type="ORF">GDO86_003459</name>
</gene>
<dbReference type="InterPro" id="IPR044790">
    <property type="entry name" value="MD26C-like"/>
</dbReference>
<dbReference type="PROSITE" id="PS51319">
    <property type="entry name" value="TFIIS_N"/>
    <property type="match status" value="1"/>
</dbReference>
<proteinExistence type="predicted"/>
<reference evidence="5" key="1">
    <citation type="thesis" date="2020" institute="ProQuest LLC" country="789 East Eisenhower Parkway, Ann Arbor, MI, USA">
        <title>Comparative Genomics and Chromosome Evolution.</title>
        <authorList>
            <person name="Mudd A.B."/>
        </authorList>
    </citation>
    <scope>NUCLEOTIDE SEQUENCE</scope>
    <source>
        <strain evidence="5">Female2</strain>
        <tissue evidence="5">Blood</tissue>
    </source>
</reference>
<dbReference type="OrthoDB" id="44867at2759"/>
<comment type="subcellular location">
    <subcellularLocation>
        <location evidence="1 3">Nucleus</location>
    </subcellularLocation>
</comment>
<evidence type="ECO:0000256" key="2">
    <source>
        <dbReference type="ARBA" id="ARBA00023242"/>
    </source>
</evidence>
<dbReference type="Pfam" id="PF08711">
    <property type="entry name" value="Med26"/>
    <property type="match status" value="1"/>
</dbReference>